<evidence type="ECO:0000256" key="2">
    <source>
        <dbReference type="ARBA" id="ARBA00023125"/>
    </source>
</evidence>
<dbReference type="EMBL" id="BORB01000006">
    <property type="protein sequence ID" value="GIN56726.1"/>
    <property type="molecule type" value="Genomic_DNA"/>
</dbReference>
<dbReference type="InterPro" id="IPR018060">
    <property type="entry name" value="HTH_AraC"/>
</dbReference>
<dbReference type="PANTHER" id="PTHR43280">
    <property type="entry name" value="ARAC-FAMILY TRANSCRIPTIONAL REGULATOR"/>
    <property type="match status" value="1"/>
</dbReference>
<evidence type="ECO:0000256" key="1">
    <source>
        <dbReference type="ARBA" id="ARBA00023015"/>
    </source>
</evidence>
<protein>
    <submittedName>
        <fullName evidence="5">AraC family transcriptional regulator</fullName>
    </submittedName>
</protein>
<dbReference type="Pfam" id="PF12833">
    <property type="entry name" value="HTH_18"/>
    <property type="match status" value="1"/>
</dbReference>
<dbReference type="SUPFAM" id="SSF46689">
    <property type="entry name" value="Homeodomain-like"/>
    <property type="match status" value="2"/>
</dbReference>
<comment type="caution">
    <text evidence="5">The sequence shown here is derived from an EMBL/GenBank/DDBJ whole genome shotgun (WGS) entry which is preliminary data.</text>
</comment>
<dbReference type="InterPro" id="IPR009057">
    <property type="entry name" value="Homeodomain-like_sf"/>
</dbReference>
<dbReference type="SUPFAM" id="SSF51215">
    <property type="entry name" value="Regulatory protein AraC"/>
    <property type="match status" value="1"/>
</dbReference>
<keyword evidence="2" id="KW-0238">DNA-binding</keyword>
<name>A0ABQ4KGW8_9BACI</name>
<dbReference type="Pfam" id="PF02311">
    <property type="entry name" value="AraC_binding"/>
    <property type="match status" value="1"/>
</dbReference>
<evidence type="ECO:0000313" key="5">
    <source>
        <dbReference type="EMBL" id="GIN56726.1"/>
    </source>
</evidence>
<dbReference type="InterPro" id="IPR037923">
    <property type="entry name" value="HTH-like"/>
</dbReference>
<organism evidence="5 6">
    <name type="scientific">Lederbergia ruris</name>
    <dbReference type="NCBI Taxonomy" id="217495"/>
    <lineage>
        <taxon>Bacteria</taxon>
        <taxon>Bacillati</taxon>
        <taxon>Bacillota</taxon>
        <taxon>Bacilli</taxon>
        <taxon>Bacillales</taxon>
        <taxon>Bacillaceae</taxon>
        <taxon>Lederbergia</taxon>
    </lineage>
</organism>
<evidence type="ECO:0000256" key="3">
    <source>
        <dbReference type="ARBA" id="ARBA00023163"/>
    </source>
</evidence>
<evidence type="ECO:0000313" key="6">
    <source>
        <dbReference type="Proteomes" id="UP000679950"/>
    </source>
</evidence>
<dbReference type="Gene3D" id="1.10.10.60">
    <property type="entry name" value="Homeodomain-like"/>
    <property type="match status" value="2"/>
</dbReference>
<dbReference type="RefSeq" id="WP_158324025.1">
    <property type="nucleotide sequence ID" value="NZ_BORB01000006.1"/>
</dbReference>
<dbReference type="SMART" id="SM00342">
    <property type="entry name" value="HTH_ARAC"/>
    <property type="match status" value="1"/>
</dbReference>
<gene>
    <name evidence="5" type="ORF">J8TS2_10450</name>
</gene>
<dbReference type="PANTHER" id="PTHR43280:SF28">
    <property type="entry name" value="HTH-TYPE TRANSCRIPTIONAL ACTIVATOR RHAS"/>
    <property type="match status" value="1"/>
</dbReference>
<keyword evidence="6" id="KW-1185">Reference proteome</keyword>
<dbReference type="InterPro" id="IPR020449">
    <property type="entry name" value="Tscrpt_reg_AraC-type_HTH"/>
</dbReference>
<keyword evidence="1" id="KW-0805">Transcription regulation</keyword>
<reference evidence="5 6" key="1">
    <citation type="submission" date="2021-03" db="EMBL/GenBank/DDBJ databases">
        <title>Antimicrobial resistance genes in bacteria isolated from Japanese honey, and their potential for conferring macrolide and lincosamide resistance in the American foulbrood pathogen Paenibacillus larvae.</title>
        <authorList>
            <person name="Okamoto M."/>
            <person name="Kumagai M."/>
            <person name="Kanamori H."/>
            <person name="Takamatsu D."/>
        </authorList>
    </citation>
    <scope>NUCLEOTIDE SEQUENCE [LARGE SCALE GENOMIC DNA]</scope>
    <source>
        <strain evidence="5 6">J8TS2</strain>
    </source>
</reference>
<keyword evidence="3" id="KW-0804">Transcription</keyword>
<feature type="domain" description="HTH araC/xylS-type" evidence="4">
    <location>
        <begin position="187"/>
        <end position="285"/>
    </location>
</feature>
<dbReference type="Gene3D" id="2.60.120.280">
    <property type="entry name" value="Regulatory protein AraC"/>
    <property type="match status" value="1"/>
</dbReference>
<evidence type="ECO:0000259" key="4">
    <source>
        <dbReference type="PROSITE" id="PS01124"/>
    </source>
</evidence>
<dbReference type="InterPro" id="IPR003313">
    <property type="entry name" value="AraC-bd"/>
</dbReference>
<sequence>MLSENTNKKYESFGFRFHGCHQDEIVGIYSIGWENVYSPDYNWDGLTRREVGKYVFQYTLSGRGMIEIDGNSHPLTSGQAFLVELPSRHRYFFPRDSEHWEFIHITLYGKEIQTAFQFIHEKKGHVITFPPESATIQLLLTIYQKAVEKKITDAYQASALGYAFMMELYRFARNIGLSAQQWPEPINKAALFAQKHYDKPIGLNDLVEASGLSKYHFTRLFHKTTSMTPLNYLTKIRIDKAMELLRSSDQTIQEIARLVGYSNGNYFSKVFHKKIGMSPGQFRESKHTVPVDHIVVD</sequence>
<dbReference type="PROSITE" id="PS01124">
    <property type="entry name" value="HTH_ARAC_FAMILY_2"/>
    <property type="match status" value="1"/>
</dbReference>
<accession>A0ABQ4KGW8</accession>
<dbReference type="Proteomes" id="UP000679950">
    <property type="component" value="Unassembled WGS sequence"/>
</dbReference>
<proteinExistence type="predicted"/>
<dbReference type="PRINTS" id="PR00032">
    <property type="entry name" value="HTHARAC"/>
</dbReference>